<sequence>MTALRRIALTAVAAPLALALAACGSDEQATEGAPKGEPIAAVPAPAGTSWVETAAVTPEDGYRIGNPDAPLKLVEYASHTCPACAAFSTSAVAELDEYVAKGVVSYEIRNQVHNALDLTLAMLMRCGAPETFHPLANQVWANLDQVMNTAQQNEAALNQAMQAQDATRFQKIADAAGLLDFFAARGISRDQAMQCLADPAKGEAILQRSQAQSEELEVTGTPTFFLNGSKLEGSNWAEIEPILQNAGAR</sequence>
<dbReference type="GO" id="GO:0016491">
    <property type="term" value="F:oxidoreductase activity"/>
    <property type="evidence" value="ECO:0007669"/>
    <property type="project" value="UniProtKB-KW"/>
</dbReference>
<evidence type="ECO:0000256" key="1">
    <source>
        <dbReference type="ARBA" id="ARBA00005791"/>
    </source>
</evidence>
<keyword evidence="2 6" id="KW-0732">Signal</keyword>
<evidence type="ECO:0000313" key="9">
    <source>
        <dbReference type="Proteomes" id="UP000469159"/>
    </source>
</evidence>
<keyword evidence="3" id="KW-0560">Oxidoreductase</keyword>
<dbReference type="Proteomes" id="UP000469159">
    <property type="component" value="Unassembled WGS sequence"/>
</dbReference>
<reference evidence="8 9" key="1">
    <citation type="submission" date="2019-12" db="EMBL/GenBank/DDBJ databases">
        <title>Genomic-based taxomic classification of the family Erythrobacteraceae.</title>
        <authorList>
            <person name="Xu L."/>
        </authorList>
    </citation>
    <scope>NUCLEOTIDE SEQUENCE [LARGE SCALE GENOMIC DNA]</scope>
    <source>
        <strain evidence="8 9">MCCC 1K02066</strain>
    </source>
</reference>
<evidence type="ECO:0000256" key="3">
    <source>
        <dbReference type="ARBA" id="ARBA00023002"/>
    </source>
</evidence>
<dbReference type="PANTHER" id="PTHR13887">
    <property type="entry name" value="GLUTATHIONE S-TRANSFERASE KAPPA"/>
    <property type="match status" value="1"/>
</dbReference>
<dbReference type="Gene3D" id="3.40.30.10">
    <property type="entry name" value="Glutaredoxin"/>
    <property type="match status" value="1"/>
</dbReference>
<dbReference type="PROSITE" id="PS51257">
    <property type="entry name" value="PROKAR_LIPOPROTEIN"/>
    <property type="match status" value="1"/>
</dbReference>
<feature type="chain" id="PRO_5026028387" evidence="6">
    <location>
        <begin position="22"/>
        <end position="249"/>
    </location>
</feature>
<dbReference type="RefSeq" id="WP_160747496.1">
    <property type="nucleotide sequence ID" value="NZ_WTYK01000009.1"/>
</dbReference>
<organism evidence="8 9">
    <name type="scientific">Croceibacterium soli</name>
    <dbReference type="NCBI Taxonomy" id="1739690"/>
    <lineage>
        <taxon>Bacteria</taxon>
        <taxon>Pseudomonadati</taxon>
        <taxon>Pseudomonadota</taxon>
        <taxon>Alphaproteobacteria</taxon>
        <taxon>Sphingomonadales</taxon>
        <taxon>Erythrobacteraceae</taxon>
        <taxon>Croceibacterium</taxon>
    </lineage>
</organism>
<evidence type="ECO:0000256" key="2">
    <source>
        <dbReference type="ARBA" id="ARBA00022729"/>
    </source>
</evidence>
<keyword evidence="5" id="KW-0676">Redox-active center</keyword>
<dbReference type="PANTHER" id="PTHR13887:SF14">
    <property type="entry name" value="DISULFIDE BOND FORMATION PROTEIN D"/>
    <property type="match status" value="1"/>
</dbReference>
<keyword evidence="9" id="KW-1185">Reference proteome</keyword>
<keyword evidence="4" id="KW-1015">Disulfide bond</keyword>
<feature type="domain" description="Thioredoxin-like fold" evidence="7">
    <location>
        <begin position="60"/>
        <end position="243"/>
    </location>
</feature>
<comment type="caution">
    <text evidence="8">The sequence shown here is derived from an EMBL/GenBank/DDBJ whole genome shotgun (WGS) entry which is preliminary data.</text>
</comment>
<proteinExistence type="inferred from homology"/>
<evidence type="ECO:0000313" key="8">
    <source>
        <dbReference type="EMBL" id="MXP42635.1"/>
    </source>
</evidence>
<comment type="similarity">
    <text evidence="1">Belongs to the thioredoxin family. DsbA subfamily.</text>
</comment>
<evidence type="ECO:0000259" key="7">
    <source>
        <dbReference type="Pfam" id="PF13462"/>
    </source>
</evidence>
<evidence type="ECO:0000256" key="5">
    <source>
        <dbReference type="ARBA" id="ARBA00023284"/>
    </source>
</evidence>
<feature type="signal peptide" evidence="6">
    <location>
        <begin position="1"/>
        <end position="21"/>
    </location>
</feature>
<dbReference type="Pfam" id="PF13462">
    <property type="entry name" value="Thioredoxin_4"/>
    <property type="match status" value="1"/>
</dbReference>
<dbReference type="SUPFAM" id="SSF52833">
    <property type="entry name" value="Thioredoxin-like"/>
    <property type="match status" value="1"/>
</dbReference>
<accession>A0A6I4V0W6</accession>
<dbReference type="Gene3D" id="1.10.40.110">
    <property type="match status" value="1"/>
</dbReference>
<dbReference type="InterPro" id="IPR012336">
    <property type="entry name" value="Thioredoxin-like_fold"/>
</dbReference>
<dbReference type="AlphaFoldDB" id="A0A6I4V0W6"/>
<evidence type="ECO:0000256" key="6">
    <source>
        <dbReference type="SAM" id="SignalP"/>
    </source>
</evidence>
<dbReference type="InterPro" id="IPR036249">
    <property type="entry name" value="Thioredoxin-like_sf"/>
</dbReference>
<gene>
    <name evidence="8" type="ORF">GRI75_13400</name>
</gene>
<name>A0A6I4V0W6_9SPHN</name>
<protein>
    <submittedName>
        <fullName evidence="8">Thioredoxin domain-containing protein</fullName>
    </submittedName>
</protein>
<evidence type="ECO:0000256" key="4">
    <source>
        <dbReference type="ARBA" id="ARBA00023157"/>
    </source>
</evidence>
<dbReference type="OrthoDB" id="8478320at2"/>
<dbReference type="EMBL" id="WTYK01000009">
    <property type="protein sequence ID" value="MXP42635.1"/>
    <property type="molecule type" value="Genomic_DNA"/>
</dbReference>